<dbReference type="GO" id="GO:0003824">
    <property type="term" value="F:catalytic activity"/>
    <property type="evidence" value="ECO:0007669"/>
    <property type="project" value="InterPro"/>
</dbReference>
<dbReference type="Pfam" id="PF12796">
    <property type="entry name" value="Ank_2"/>
    <property type="match status" value="2"/>
</dbReference>
<keyword evidence="2" id="KW-0040">ANK repeat</keyword>
<dbReference type="PANTHER" id="PTHR46082:SF11">
    <property type="entry name" value="AAA+ ATPASE DOMAIN-CONTAINING PROTEIN-RELATED"/>
    <property type="match status" value="1"/>
</dbReference>
<dbReference type="SMART" id="SM00248">
    <property type="entry name" value="ANK"/>
    <property type="match status" value="4"/>
</dbReference>
<evidence type="ECO:0000259" key="5">
    <source>
        <dbReference type="Pfam" id="PF24883"/>
    </source>
</evidence>
<keyword evidence="7" id="KW-1185">Reference proteome</keyword>
<evidence type="ECO:0000256" key="3">
    <source>
        <dbReference type="SAM" id="SignalP"/>
    </source>
</evidence>
<feature type="signal peptide" evidence="3">
    <location>
        <begin position="1"/>
        <end position="18"/>
    </location>
</feature>
<dbReference type="HOGENOM" id="CLU_000288_34_2_1"/>
<sequence length="992" mass="111903">YTIAWICALHLELAASRAMLDEEHQPLPMYASDDNTYVLGRIDHHNVVMACLPGEYGTNNAAIVSTNLKRSFPNIRATLMVGIGGGSPRMANMYLGDIVVGTRVMQYDMGKVVASGRFEETTDSRLPSQLLLSAVSNLRSNHGPHGPSFRVNNLLLDRMSNYSRPTQHDLLFQATYEHPTGAPTCSECDKEKLLQRSVRSFEEPRIHYGVIASGNMVMKNATIRDDIATRLSALCFEMEAAGMMDNLHCLPIRGICDYSDSHKNKEWQPYAAATAAAYARELLEVLPPTCHWFLEHQAYKNWLNPAMQSDNSGFLWMRGKAGAGKSTMMKFVYLQAKRSNEPLTTIASFFFNAQGEYLDKSISGMYRSLLGQLLYAFRDLQRVLDDTDIIPLGQTSCPHLNALKELLRNAILELGERSFTCFIDALDECDEQEVRDMVQFFEELVENTVEKGIQFRVCFSSRPYPYIEIRQGILVTLEDESGHRQDLSRYVKNRLKIQSPTILEEVKTQILRKASGIFMWVVLVVEILNKESCDGALAIQKKLVQIPSKLSDLFKSILTRDRDNPERLLFCVLLILCAERPLTPMEFRHALWAGLLEQDLVDPNLPDADMDSSVKLVTSSSKGLAEITKSAHPSVQFIHESVRDFLLKERGLQELWPNLGFEWEYPSHDWLRRCCMEYLNQTTVQVTAGPTTQRRFDPRMPIDACPFLGYAISHILKHADAAAAAVPQDSFLAQFFSSDWFNIFNQFGDHYGPNASPLYILADKGYGKLIRTRLRRESSKYVPGQDYDCPFFAALAKGHEGAIAALANLPSPVYDCVNSGNDQDFYPDSWKPWRFRDRTLLSWAAQEDRPGIVRALIQGGTSMEEEDRGQYRPLMRALEQGHSAVAKILIYEGADVNARHSRYGWSALIWASRRGDEPIARLLLDEGADVNAKDMHGWTALIWASSGGNRTIAQLLIAKGADVRVTSNFGWTALQYAMQQGHRELVLLLERG</sequence>
<dbReference type="InterPro" id="IPR002110">
    <property type="entry name" value="Ankyrin_rpt"/>
</dbReference>
<dbReference type="InterPro" id="IPR056884">
    <property type="entry name" value="NPHP3-like_N"/>
</dbReference>
<dbReference type="InterPro" id="IPR035994">
    <property type="entry name" value="Nucleoside_phosphorylase_sf"/>
</dbReference>
<dbReference type="KEGG" id="nhe:NECHADRAFT_10992"/>
<dbReference type="InterPro" id="IPR027417">
    <property type="entry name" value="P-loop_NTPase"/>
</dbReference>
<dbReference type="Gene3D" id="3.40.50.300">
    <property type="entry name" value="P-loop containing nucleotide triphosphate hydrolases"/>
    <property type="match status" value="1"/>
</dbReference>
<evidence type="ECO:0000256" key="2">
    <source>
        <dbReference type="PROSITE-ProRule" id="PRU00023"/>
    </source>
</evidence>
<dbReference type="Gene3D" id="1.25.40.20">
    <property type="entry name" value="Ankyrin repeat-containing domain"/>
    <property type="match status" value="2"/>
</dbReference>
<dbReference type="PROSITE" id="PS50088">
    <property type="entry name" value="ANK_REPEAT"/>
    <property type="match status" value="3"/>
</dbReference>
<dbReference type="Pfam" id="PF01048">
    <property type="entry name" value="PNP_UDP_1"/>
    <property type="match status" value="1"/>
</dbReference>
<dbReference type="RefSeq" id="XP_003040340.1">
    <property type="nucleotide sequence ID" value="XM_003040294.1"/>
</dbReference>
<dbReference type="SUPFAM" id="SSF48403">
    <property type="entry name" value="Ankyrin repeat"/>
    <property type="match status" value="1"/>
</dbReference>
<dbReference type="SUPFAM" id="SSF52540">
    <property type="entry name" value="P-loop containing nucleoside triphosphate hydrolases"/>
    <property type="match status" value="1"/>
</dbReference>
<dbReference type="GO" id="GO:0009116">
    <property type="term" value="P:nucleoside metabolic process"/>
    <property type="evidence" value="ECO:0007669"/>
    <property type="project" value="InterPro"/>
</dbReference>
<organism evidence="6 7">
    <name type="scientific">Fusarium vanettenii (strain ATCC MYA-4622 / CBS 123669 / FGSC 9596 / NRRL 45880 / 77-13-4)</name>
    <name type="common">Fusarium solani subsp. pisi</name>
    <dbReference type="NCBI Taxonomy" id="660122"/>
    <lineage>
        <taxon>Eukaryota</taxon>
        <taxon>Fungi</taxon>
        <taxon>Dikarya</taxon>
        <taxon>Ascomycota</taxon>
        <taxon>Pezizomycotina</taxon>
        <taxon>Sordariomycetes</taxon>
        <taxon>Hypocreomycetidae</taxon>
        <taxon>Hypocreales</taxon>
        <taxon>Nectriaceae</taxon>
        <taxon>Fusarium</taxon>
        <taxon>Fusarium solani species complex</taxon>
        <taxon>Fusarium vanettenii</taxon>
    </lineage>
</organism>
<accession>C7ZMU5</accession>
<feature type="non-terminal residue" evidence="6">
    <location>
        <position position="1"/>
    </location>
</feature>
<feature type="repeat" description="ANK" evidence="2">
    <location>
        <begin position="903"/>
        <end position="935"/>
    </location>
</feature>
<feature type="domain" description="Nucleoside phosphorylase" evidence="4">
    <location>
        <begin position="3"/>
        <end position="261"/>
    </location>
</feature>
<dbReference type="InParanoid" id="C7ZMU5"/>
<dbReference type="InterPro" id="IPR053137">
    <property type="entry name" value="NLR-like"/>
</dbReference>
<dbReference type="VEuPathDB" id="FungiDB:NECHADRAFT_10992"/>
<dbReference type="GeneID" id="9678771"/>
<feature type="domain" description="Nephrocystin 3-like N-terminal" evidence="5">
    <location>
        <begin position="289"/>
        <end position="462"/>
    </location>
</feature>
<keyword evidence="1" id="KW-0677">Repeat</keyword>
<dbReference type="InterPro" id="IPR000845">
    <property type="entry name" value="Nucleoside_phosphorylase_d"/>
</dbReference>
<dbReference type="eggNOG" id="KOG0502">
    <property type="taxonomic scope" value="Eukaryota"/>
</dbReference>
<dbReference type="Gene3D" id="3.40.50.1580">
    <property type="entry name" value="Nucleoside phosphorylase domain"/>
    <property type="match status" value="1"/>
</dbReference>
<proteinExistence type="predicted"/>
<gene>
    <name evidence="6" type="ORF">NECHADRAFT_10992</name>
</gene>
<protein>
    <submittedName>
        <fullName evidence="6">Uncharacterized protein</fullName>
    </submittedName>
</protein>
<dbReference type="EMBL" id="GG698959">
    <property type="protein sequence ID" value="EEU34627.1"/>
    <property type="molecule type" value="Genomic_DNA"/>
</dbReference>
<dbReference type="PANTHER" id="PTHR46082">
    <property type="entry name" value="ATP/GTP-BINDING PROTEIN-RELATED"/>
    <property type="match status" value="1"/>
</dbReference>
<dbReference type="OrthoDB" id="194358at2759"/>
<evidence type="ECO:0000256" key="1">
    <source>
        <dbReference type="ARBA" id="ARBA00022737"/>
    </source>
</evidence>
<evidence type="ECO:0000313" key="6">
    <source>
        <dbReference type="EMBL" id="EEU34627.1"/>
    </source>
</evidence>
<dbReference type="InterPro" id="IPR036770">
    <property type="entry name" value="Ankyrin_rpt-contain_sf"/>
</dbReference>
<reference evidence="6 7" key="1">
    <citation type="journal article" date="2009" name="PLoS Genet.">
        <title>The genome of Nectria haematococca: contribution of supernumerary chromosomes to gene expansion.</title>
        <authorList>
            <person name="Coleman J.J."/>
            <person name="Rounsley S.D."/>
            <person name="Rodriguez-Carres M."/>
            <person name="Kuo A."/>
            <person name="Wasmann C.C."/>
            <person name="Grimwood J."/>
            <person name="Schmutz J."/>
            <person name="Taga M."/>
            <person name="White G.J."/>
            <person name="Zhou S."/>
            <person name="Schwartz D.C."/>
            <person name="Freitag M."/>
            <person name="Ma L.J."/>
            <person name="Danchin E.G."/>
            <person name="Henrissat B."/>
            <person name="Coutinho P.M."/>
            <person name="Nelson D.R."/>
            <person name="Straney D."/>
            <person name="Napoli C.A."/>
            <person name="Barker B.M."/>
            <person name="Gribskov M."/>
            <person name="Rep M."/>
            <person name="Kroken S."/>
            <person name="Molnar I."/>
            <person name="Rensing C."/>
            <person name="Kennell J.C."/>
            <person name="Zamora J."/>
            <person name="Farman M.L."/>
            <person name="Selker E.U."/>
            <person name="Salamov A."/>
            <person name="Shapiro H."/>
            <person name="Pangilinan J."/>
            <person name="Lindquist E."/>
            <person name="Lamers C."/>
            <person name="Grigoriev I.V."/>
            <person name="Geiser D.M."/>
            <person name="Covert S.F."/>
            <person name="Temporini E."/>
            <person name="Vanetten H.D."/>
        </authorList>
    </citation>
    <scope>NUCLEOTIDE SEQUENCE [LARGE SCALE GENOMIC DNA]</scope>
    <source>
        <strain evidence="7">ATCC MYA-4622 / CBS 123669 / FGSC 9596 / NRRL 45880 / 77-13-4</strain>
    </source>
</reference>
<evidence type="ECO:0000313" key="7">
    <source>
        <dbReference type="Proteomes" id="UP000005206"/>
    </source>
</evidence>
<name>C7ZMU5_FUSV7</name>
<feature type="repeat" description="ANK" evidence="2">
    <location>
        <begin position="936"/>
        <end position="968"/>
    </location>
</feature>
<dbReference type="OMA" id="ATYEHES"/>
<keyword evidence="3" id="KW-0732">Signal</keyword>
<dbReference type="Pfam" id="PF24883">
    <property type="entry name" value="NPHP3_N"/>
    <property type="match status" value="1"/>
</dbReference>
<feature type="chain" id="PRO_5002987240" evidence="3">
    <location>
        <begin position="19"/>
        <end position="992"/>
    </location>
</feature>
<evidence type="ECO:0000259" key="4">
    <source>
        <dbReference type="Pfam" id="PF01048"/>
    </source>
</evidence>
<dbReference type="Proteomes" id="UP000005206">
    <property type="component" value="Chromosome 3"/>
</dbReference>
<dbReference type="AlphaFoldDB" id="C7ZMU5"/>
<feature type="non-terminal residue" evidence="6">
    <location>
        <position position="992"/>
    </location>
</feature>
<dbReference type="SUPFAM" id="SSF53167">
    <property type="entry name" value="Purine and uridine phosphorylases"/>
    <property type="match status" value="1"/>
</dbReference>
<dbReference type="PROSITE" id="PS50297">
    <property type="entry name" value="ANK_REP_REGION"/>
    <property type="match status" value="3"/>
</dbReference>
<feature type="repeat" description="ANK" evidence="2">
    <location>
        <begin position="869"/>
        <end position="901"/>
    </location>
</feature>